<evidence type="ECO:0000256" key="9">
    <source>
        <dbReference type="RuleBase" id="RU363032"/>
    </source>
</evidence>
<feature type="transmembrane region" description="Helical" evidence="9">
    <location>
        <begin position="105"/>
        <end position="129"/>
    </location>
</feature>
<evidence type="ECO:0000256" key="10">
    <source>
        <dbReference type="RuleBase" id="RU363054"/>
    </source>
</evidence>
<keyword evidence="8 9" id="KW-0472">Membrane</keyword>
<dbReference type="RefSeq" id="WP_073476798.1">
    <property type="nucleotide sequence ID" value="NZ_FQZU01000017.1"/>
</dbReference>
<reference evidence="13" key="1">
    <citation type="submission" date="2016-11" db="EMBL/GenBank/DDBJ databases">
        <authorList>
            <person name="Varghese N."/>
            <person name="Submissions S."/>
        </authorList>
    </citation>
    <scope>NUCLEOTIDE SEQUENCE [LARGE SCALE GENOMIC DNA]</scope>
    <source>
        <strain evidence="13">DSM 16219</strain>
    </source>
</reference>
<evidence type="ECO:0000256" key="7">
    <source>
        <dbReference type="ARBA" id="ARBA00022989"/>
    </source>
</evidence>
<feature type="transmembrane region" description="Helical" evidence="9">
    <location>
        <begin position="141"/>
        <end position="165"/>
    </location>
</feature>
<name>A0A1M6PEE3_9BACT</name>
<evidence type="ECO:0000256" key="8">
    <source>
        <dbReference type="ARBA" id="ARBA00023136"/>
    </source>
</evidence>
<keyword evidence="3 9" id="KW-0813">Transport</keyword>
<evidence type="ECO:0000256" key="6">
    <source>
        <dbReference type="ARBA" id="ARBA00022692"/>
    </source>
</evidence>
<dbReference type="InterPro" id="IPR035906">
    <property type="entry name" value="MetI-like_sf"/>
</dbReference>
<keyword evidence="13" id="KW-1185">Reference proteome</keyword>
<keyword evidence="7 9" id="KW-1133">Transmembrane helix</keyword>
<proteinExistence type="inferred from homology"/>
<dbReference type="InterPro" id="IPR000515">
    <property type="entry name" value="MetI-like"/>
</dbReference>
<dbReference type="PROSITE" id="PS50928">
    <property type="entry name" value="ABC_TM1"/>
    <property type="match status" value="1"/>
</dbReference>
<dbReference type="GO" id="GO:0005886">
    <property type="term" value="C:plasma membrane"/>
    <property type="evidence" value="ECO:0007669"/>
    <property type="project" value="UniProtKB-SubCell"/>
</dbReference>
<keyword evidence="6 9" id="KW-0812">Transmembrane</keyword>
<evidence type="ECO:0000256" key="4">
    <source>
        <dbReference type="ARBA" id="ARBA00022475"/>
    </source>
</evidence>
<feature type="transmembrane region" description="Helical" evidence="9">
    <location>
        <begin position="59"/>
        <end position="84"/>
    </location>
</feature>
<evidence type="ECO:0000256" key="5">
    <source>
        <dbReference type="ARBA" id="ARBA00022592"/>
    </source>
</evidence>
<gene>
    <name evidence="12" type="ORF">SAMN02745216_02808</name>
</gene>
<comment type="subcellular location">
    <subcellularLocation>
        <location evidence="1 9">Cell membrane</location>
        <topology evidence="1 9">Multi-pass membrane protein</topology>
    </subcellularLocation>
</comment>
<dbReference type="GO" id="GO:0006817">
    <property type="term" value="P:phosphate ion transport"/>
    <property type="evidence" value="ECO:0007669"/>
    <property type="project" value="UniProtKB-KW"/>
</dbReference>
<dbReference type="NCBIfam" id="TIGR02138">
    <property type="entry name" value="phosphate_pstC"/>
    <property type="match status" value="1"/>
</dbReference>
<evidence type="ECO:0000256" key="3">
    <source>
        <dbReference type="ARBA" id="ARBA00022448"/>
    </source>
</evidence>
<dbReference type="GO" id="GO:0005315">
    <property type="term" value="F:phosphate transmembrane transporter activity"/>
    <property type="evidence" value="ECO:0007669"/>
    <property type="project" value="InterPro"/>
</dbReference>
<evidence type="ECO:0000313" key="12">
    <source>
        <dbReference type="EMBL" id="SHK06284.1"/>
    </source>
</evidence>
<dbReference type="Gene3D" id="1.10.3720.10">
    <property type="entry name" value="MetI-like"/>
    <property type="match status" value="1"/>
</dbReference>
<organism evidence="12 13">
    <name type="scientific">Desulfatibacillum alkenivorans DSM 16219</name>
    <dbReference type="NCBI Taxonomy" id="1121393"/>
    <lineage>
        <taxon>Bacteria</taxon>
        <taxon>Pseudomonadati</taxon>
        <taxon>Thermodesulfobacteriota</taxon>
        <taxon>Desulfobacteria</taxon>
        <taxon>Desulfobacterales</taxon>
        <taxon>Desulfatibacillaceae</taxon>
        <taxon>Desulfatibacillum</taxon>
    </lineage>
</organism>
<feature type="transmembrane region" description="Helical" evidence="9">
    <location>
        <begin position="256"/>
        <end position="275"/>
    </location>
</feature>
<dbReference type="AlphaFoldDB" id="A0A1M6PEE3"/>
<accession>A0A1M6PEE3</accession>
<dbReference type="STRING" id="1121393.SAMN02745216_02808"/>
<evidence type="ECO:0000256" key="2">
    <source>
        <dbReference type="ARBA" id="ARBA00007069"/>
    </source>
</evidence>
<comment type="function">
    <text evidence="10">Part of the binding-protein-dependent transport system for phosphate; probably responsible for the translocation of the substrate across the membrane.</text>
</comment>
<evidence type="ECO:0000259" key="11">
    <source>
        <dbReference type="PROSITE" id="PS50928"/>
    </source>
</evidence>
<dbReference type="Proteomes" id="UP000183994">
    <property type="component" value="Unassembled WGS sequence"/>
</dbReference>
<dbReference type="PANTHER" id="PTHR30425">
    <property type="entry name" value="PHOSPHATE TRANSPORT SYSTEM PERMEASE PROTEIN PST"/>
    <property type="match status" value="1"/>
</dbReference>
<feature type="transmembrane region" description="Helical" evidence="9">
    <location>
        <begin position="186"/>
        <end position="207"/>
    </location>
</feature>
<protein>
    <recommendedName>
        <fullName evidence="10">Phosphate transport system permease protein</fullName>
    </recommendedName>
</protein>
<dbReference type="PANTHER" id="PTHR30425:SF1">
    <property type="entry name" value="PHOSPHATE TRANSPORT SYSTEM PERMEASE PROTEIN PSTC"/>
    <property type="match status" value="1"/>
</dbReference>
<dbReference type="EMBL" id="FQZU01000017">
    <property type="protein sequence ID" value="SHK06284.1"/>
    <property type="molecule type" value="Genomic_DNA"/>
</dbReference>
<feature type="domain" description="ABC transmembrane type-1" evidence="11">
    <location>
        <begin position="65"/>
        <end position="275"/>
    </location>
</feature>
<feature type="transmembrane region" description="Helical" evidence="9">
    <location>
        <begin position="12"/>
        <end position="39"/>
    </location>
</feature>
<keyword evidence="4 10" id="KW-1003">Cell membrane</keyword>
<comment type="similarity">
    <text evidence="2 10">Belongs to the binding-protein-dependent transport system permease family. CysTW subfamily.</text>
</comment>
<dbReference type="SUPFAM" id="SSF161098">
    <property type="entry name" value="MetI-like"/>
    <property type="match status" value="1"/>
</dbReference>
<evidence type="ECO:0000313" key="13">
    <source>
        <dbReference type="Proteomes" id="UP000183994"/>
    </source>
</evidence>
<evidence type="ECO:0000256" key="1">
    <source>
        <dbReference type="ARBA" id="ARBA00004651"/>
    </source>
</evidence>
<dbReference type="CDD" id="cd06261">
    <property type="entry name" value="TM_PBP2"/>
    <property type="match status" value="1"/>
</dbReference>
<dbReference type="Pfam" id="PF00528">
    <property type="entry name" value="BPD_transp_1"/>
    <property type="match status" value="1"/>
</dbReference>
<dbReference type="InterPro" id="IPR011864">
    <property type="entry name" value="Phosphate_PstC"/>
</dbReference>
<keyword evidence="5 10" id="KW-0592">Phosphate transport</keyword>
<sequence>MMINRDKTFKTALFICAAASALATLLIFGFLLVFGLPLFKGGQFFLLLGRPWAPGQGMYGFLPMIAGTAAISLLSLVVAFPISLGVSFFLHSLAPAALGKILKRLVQFMTGVPTVIYGFIGVFLLVPLIREMFENGSGMCVLSASLMLGLLISPTMILFFSDGFAAVDKKYIQAARALGATRVQTLLFVVLPNAWRGLMTGLIMALGRAMGDTLIALMIAGNAVNVPSSLLDPARTLTSHIALVSAADYHSMEFKSIFACGVTLYLLNAAAVIAIRRFGAVGKDKAHV</sequence>
<dbReference type="InterPro" id="IPR051124">
    <property type="entry name" value="Phosphate_Transport_Permease"/>
</dbReference>